<dbReference type="RefSeq" id="XP_002784116.1">
    <property type="nucleotide sequence ID" value="XM_002784070.1"/>
</dbReference>
<dbReference type="Proteomes" id="UP000007800">
    <property type="component" value="Unassembled WGS sequence"/>
</dbReference>
<reference evidence="1 2" key="1">
    <citation type="submission" date="2008-07" db="EMBL/GenBank/DDBJ databases">
        <authorList>
            <person name="El-Sayed N."/>
            <person name="Caler E."/>
            <person name="Inman J."/>
            <person name="Amedeo P."/>
            <person name="Hass B."/>
            <person name="Wortman J."/>
        </authorList>
    </citation>
    <scope>NUCLEOTIDE SEQUENCE [LARGE SCALE GENOMIC DNA]</scope>
    <source>
        <strain evidence="2">ATCC 50983 / TXsc</strain>
    </source>
</reference>
<accession>C5KH50</accession>
<protein>
    <submittedName>
        <fullName evidence="1">Uncharacterized protein</fullName>
    </submittedName>
</protein>
<evidence type="ECO:0000313" key="2">
    <source>
        <dbReference type="Proteomes" id="UP000007800"/>
    </source>
</evidence>
<dbReference type="GeneID" id="9060748"/>
<dbReference type="OrthoDB" id="445504at2759"/>
<sequence length="309" mass="34382">MSLREKAKTPAEVVKPLELPSILCRLAGSCPEYLRSSKSNGKKSEMGMMKAAVEEILGDVETSCIDWTRVEELQQRFSKGSKSPQLEYCIQEPIALNNGVKVHILGVVHSSEASALNLQKAIEQLCVKCVALESDLARTEARRKFQLPLLEKFKGSWAELTDLKDQGGQGSTFDELVNARLVNVSGNAETAQFLAACGSVGGMPELTAIYETKRRGLPLHSIDMLETLKLIQNRELEMAKDTVRRIGDLPESLLKMVSDEETVFDTYLRLVYGQEAVSEYGVDQLDSTVAYRLAFTRDWYELITMPQIG</sequence>
<proteinExistence type="predicted"/>
<name>C5KH50_PERM5</name>
<dbReference type="AlphaFoldDB" id="C5KH50"/>
<dbReference type="InParanoid" id="C5KH50"/>
<organism evidence="2">
    <name type="scientific">Perkinsus marinus (strain ATCC 50983 / TXsc)</name>
    <dbReference type="NCBI Taxonomy" id="423536"/>
    <lineage>
        <taxon>Eukaryota</taxon>
        <taxon>Sar</taxon>
        <taxon>Alveolata</taxon>
        <taxon>Perkinsozoa</taxon>
        <taxon>Perkinsea</taxon>
        <taxon>Perkinsida</taxon>
        <taxon>Perkinsidae</taxon>
        <taxon>Perkinsus</taxon>
    </lineage>
</organism>
<evidence type="ECO:0000313" key="1">
    <source>
        <dbReference type="EMBL" id="EER15912.1"/>
    </source>
</evidence>
<keyword evidence="2" id="KW-1185">Reference proteome</keyword>
<gene>
    <name evidence="1" type="ORF">Pmar_PMAR003369</name>
</gene>
<dbReference type="EMBL" id="GG673069">
    <property type="protein sequence ID" value="EER15912.1"/>
    <property type="molecule type" value="Genomic_DNA"/>
</dbReference>